<sequence>MRHLRELLIDAWSWLNYKQAMAHPTRPGHHAFPELVAEVLADTALDADVYRHPVRYLRLRDDLTIAQLPLFGE</sequence>
<comment type="caution">
    <text evidence="1">The sequence shown here is derived from an EMBL/GenBank/DDBJ whole genome shotgun (WGS) entry which is preliminary data.</text>
</comment>
<evidence type="ECO:0000313" key="2">
    <source>
        <dbReference type="Proteomes" id="UP001458415"/>
    </source>
</evidence>
<accession>A0ABV1VYH9</accession>
<dbReference type="RefSeq" id="WP_086730331.1">
    <property type="nucleotide sequence ID" value="NZ_MUBM01000397.1"/>
</dbReference>
<evidence type="ECO:0000313" key="1">
    <source>
        <dbReference type="EMBL" id="MER6976991.1"/>
    </source>
</evidence>
<proteinExistence type="predicted"/>
<name>A0ABV1VYH9_9ACTN</name>
<gene>
    <name evidence="1" type="ORF">ABT317_08135</name>
</gene>
<keyword evidence="2" id="KW-1185">Reference proteome</keyword>
<dbReference type="Proteomes" id="UP001458415">
    <property type="component" value="Unassembled WGS sequence"/>
</dbReference>
<dbReference type="EMBL" id="JBEPCU010000083">
    <property type="protein sequence ID" value="MER6976991.1"/>
    <property type="molecule type" value="Genomic_DNA"/>
</dbReference>
<reference evidence="1 2" key="1">
    <citation type="submission" date="2024-06" db="EMBL/GenBank/DDBJ databases">
        <title>The Natural Products Discovery Center: Release of the First 8490 Sequenced Strains for Exploring Actinobacteria Biosynthetic Diversity.</title>
        <authorList>
            <person name="Kalkreuter E."/>
            <person name="Kautsar S.A."/>
            <person name="Yang D."/>
            <person name="Bader C.D."/>
            <person name="Teijaro C.N."/>
            <person name="Fluegel L."/>
            <person name="Davis C.M."/>
            <person name="Simpson J.R."/>
            <person name="Lauterbach L."/>
            <person name="Steele A.D."/>
            <person name="Gui C."/>
            <person name="Meng S."/>
            <person name="Li G."/>
            <person name="Viehrig K."/>
            <person name="Ye F."/>
            <person name="Su P."/>
            <person name="Kiefer A.F."/>
            <person name="Nichols A."/>
            <person name="Cepeda A.J."/>
            <person name="Yan W."/>
            <person name="Fan B."/>
            <person name="Jiang Y."/>
            <person name="Adhikari A."/>
            <person name="Zheng C.-J."/>
            <person name="Schuster L."/>
            <person name="Cowan T.M."/>
            <person name="Smanski M.J."/>
            <person name="Chevrette M.G."/>
            <person name="De Carvalho L.P.S."/>
            <person name="Shen B."/>
        </authorList>
    </citation>
    <scope>NUCLEOTIDE SEQUENCE [LARGE SCALE GENOMIC DNA]</scope>
    <source>
        <strain evidence="1 2">NPDC000634</strain>
    </source>
</reference>
<protein>
    <recommendedName>
        <fullName evidence="3">Transposase</fullName>
    </recommendedName>
</protein>
<evidence type="ECO:0008006" key="3">
    <source>
        <dbReference type="Google" id="ProtNLM"/>
    </source>
</evidence>
<organism evidence="1 2">
    <name type="scientific">Streptomyces carpinensis</name>
    <dbReference type="NCBI Taxonomy" id="66369"/>
    <lineage>
        <taxon>Bacteria</taxon>
        <taxon>Bacillati</taxon>
        <taxon>Actinomycetota</taxon>
        <taxon>Actinomycetes</taxon>
        <taxon>Kitasatosporales</taxon>
        <taxon>Streptomycetaceae</taxon>
        <taxon>Streptomyces</taxon>
    </lineage>
</organism>